<keyword evidence="2" id="KW-0812">Transmembrane</keyword>
<keyword evidence="2" id="KW-0472">Membrane</keyword>
<evidence type="ECO:0000313" key="3">
    <source>
        <dbReference type="EMBL" id="KIN00511.1"/>
    </source>
</evidence>
<sequence length="851" mass="95320">MCTRVARIGSGGYEPEAQKLIVKVGFDGSEGTSNDLIAGKEKCPLAAAVLTGVRRRAGREWHAANAQNLGLTDDSSSAHANGYCPRQDWGSNEGRSLGRFLGSLIVALATALCRTAVIVRRHQRQKALQILPTLLTLFTRRALSLRDAKIVLGCRRDHAVESSACRYLCHGLHNLFHLPGGPAALPCDGAKRRTSQLHLLIPASAPHLQLCRAVLSSLLLGYPVPIISGWQTKGDLDAAVTHLAKVRNIMRYLDALPPAADDHLVLIIDGYDVVMHLPAEVMIQRYFDVTEAANAKLAERFGKIYTKGFPGGMHEQPRQTILFGPDKICWPVDQRRPACWAVPTDTGIPRGAFGMDDGDMPHNQPRWLNSGTIMGPVSDMRQFIAATLDRIRTSYDPNYENKESDQMYMADVWGVQEYYRSVREIKAKGLARLDGKEPIPKGGPFDKFIPTLAPRQKTEYHITMDYLSQLFGTRAGNEGFLDFLRYSGPGFSTLVKRNVSRRKGFMPYEIKLPRDVIDSLTRVFKSISKIQKLPAKPADMIARLRLGTNLVTRQVYALYHCTGEKGYLDELWPKLWFYPYAKSLLKTAIRETVEGKPISENLIDGRIWTFAHTYPASTPRGEDIGVEAAGAWADVNDGWLSYVKLCGEWDYELFGGVKPKPKPKPKDPKPEPQPEEPKPAPEPEPKPEEQKHEEPKPEPEPKPEEQKPEPEPKPEEQKHEEPEPEPEPEPEAKPEEPKPKPEAKPEESKPNPKSKPEEPKPNPESKPEEPKPEPEPKQEVKPGEKQPGPEVQSEEKKPEPEPKLEDKPESQLRPKPEERPEAKPEVKDEMASEKQVERPTPKQADEKNIPS</sequence>
<dbReference type="PANTHER" id="PTHR36587:SF2">
    <property type="entry name" value="EXPRESSION SITE-ASSOCIATED GENE 3 (ESAG3)-LIKE PROTEIN"/>
    <property type="match status" value="1"/>
</dbReference>
<accession>A0A0C3GWQ5</accession>
<organism evidence="3 4">
    <name type="scientific">Oidiodendron maius (strain Zn)</name>
    <dbReference type="NCBI Taxonomy" id="913774"/>
    <lineage>
        <taxon>Eukaryota</taxon>
        <taxon>Fungi</taxon>
        <taxon>Dikarya</taxon>
        <taxon>Ascomycota</taxon>
        <taxon>Pezizomycotina</taxon>
        <taxon>Leotiomycetes</taxon>
        <taxon>Leotiomycetes incertae sedis</taxon>
        <taxon>Myxotrichaceae</taxon>
        <taxon>Oidiodendron</taxon>
    </lineage>
</organism>
<evidence type="ECO:0000256" key="2">
    <source>
        <dbReference type="SAM" id="Phobius"/>
    </source>
</evidence>
<dbReference type="OrthoDB" id="422736at2759"/>
<name>A0A0C3GWQ5_OIDMZ</name>
<protein>
    <submittedName>
        <fullName evidence="3">Uncharacterized protein</fullName>
    </submittedName>
</protein>
<gene>
    <name evidence="3" type="ORF">OIDMADRAFT_145960</name>
</gene>
<reference evidence="4" key="2">
    <citation type="submission" date="2015-01" db="EMBL/GenBank/DDBJ databases">
        <title>Evolutionary Origins and Diversification of the Mycorrhizal Mutualists.</title>
        <authorList>
            <consortium name="DOE Joint Genome Institute"/>
            <consortium name="Mycorrhizal Genomics Consortium"/>
            <person name="Kohler A."/>
            <person name="Kuo A."/>
            <person name="Nagy L.G."/>
            <person name="Floudas D."/>
            <person name="Copeland A."/>
            <person name="Barry K.W."/>
            <person name="Cichocki N."/>
            <person name="Veneault-Fourrey C."/>
            <person name="LaButti K."/>
            <person name="Lindquist E.A."/>
            <person name="Lipzen A."/>
            <person name="Lundell T."/>
            <person name="Morin E."/>
            <person name="Murat C."/>
            <person name="Riley R."/>
            <person name="Ohm R."/>
            <person name="Sun H."/>
            <person name="Tunlid A."/>
            <person name="Henrissat B."/>
            <person name="Grigoriev I.V."/>
            <person name="Hibbett D.S."/>
            <person name="Martin F."/>
        </authorList>
    </citation>
    <scope>NUCLEOTIDE SEQUENCE [LARGE SCALE GENOMIC DNA]</scope>
    <source>
        <strain evidence="4">Zn</strain>
    </source>
</reference>
<proteinExistence type="predicted"/>
<dbReference type="STRING" id="913774.A0A0C3GWQ5"/>
<feature type="transmembrane region" description="Helical" evidence="2">
    <location>
        <begin position="100"/>
        <end position="119"/>
    </location>
</feature>
<reference evidence="3 4" key="1">
    <citation type="submission" date="2014-04" db="EMBL/GenBank/DDBJ databases">
        <authorList>
            <consortium name="DOE Joint Genome Institute"/>
            <person name="Kuo A."/>
            <person name="Martino E."/>
            <person name="Perotto S."/>
            <person name="Kohler A."/>
            <person name="Nagy L.G."/>
            <person name="Floudas D."/>
            <person name="Copeland A."/>
            <person name="Barry K.W."/>
            <person name="Cichocki N."/>
            <person name="Veneault-Fourrey C."/>
            <person name="LaButti K."/>
            <person name="Lindquist E.A."/>
            <person name="Lipzen A."/>
            <person name="Lundell T."/>
            <person name="Morin E."/>
            <person name="Murat C."/>
            <person name="Sun H."/>
            <person name="Tunlid A."/>
            <person name="Henrissat B."/>
            <person name="Grigoriev I.V."/>
            <person name="Hibbett D.S."/>
            <person name="Martin F."/>
            <person name="Nordberg H.P."/>
            <person name="Cantor M.N."/>
            <person name="Hua S.X."/>
        </authorList>
    </citation>
    <scope>NUCLEOTIDE SEQUENCE [LARGE SCALE GENOMIC DNA]</scope>
    <source>
        <strain evidence="3 4">Zn</strain>
    </source>
</reference>
<feature type="compositionally biased region" description="Basic and acidic residues" evidence="1">
    <location>
        <begin position="793"/>
        <end position="851"/>
    </location>
</feature>
<keyword evidence="4" id="KW-1185">Reference proteome</keyword>
<dbReference type="AlphaFoldDB" id="A0A0C3GWQ5"/>
<feature type="region of interest" description="Disordered" evidence="1">
    <location>
        <begin position="655"/>
        <end position="851"/>
    </location>
</feature>
<feature type="compositionally biased region" description="Basic and acidic residues" evidence="1">
    <location>
        <begin position="664"/>
        <end position="721"/>
    </location>
</feature>
<dbReference type="CDD" id="cd22997">
    <property type="entry name" value="GT_LH"/>
    <property type="match status" value="1"/>
</dbReference>
<dbReference type="PANTHER" id="PTHR36587">
    <property type="entry name" value="EXPRESSION SITE-ASSOCIATED GENE 3 (ESAG3)-LIKE PROTEIN"/>
    <property type="match status" value="1"/>
</dbReference>
<dbReference type="PRINTS" id="PR01217">
    <property type="entry name" value="PRICHEXTENSN"/>
</dbReference>
<dbReference type="InParanoid" id="A0A0C3GWQ5"/>
<dbReference type="Proteomes" id="UP000054321">
    <property type="component" value="Unassembled WGS sequence"/>
</dbReference>
<evidence type="ECO:0000313" key="4">
    <source>
        <dbReference type="Proteomes" id="UP000054321"/>
    </source>
</evidence>
<feature type="compositionally biased region" description="Basic and acidic residues" evidence="1">
    <location>
        <begin position="730"/>
        <end position="784"/>
    </location>
</feature>
<dbReference type="EMBL" id="KN832877">
    <property type="protein sequence ID" value="KIN00511.1"/>
    <property type="molecule type" value="Genomic_DNA"/>
</dbReference>
<evidence type="ECO:0000256" key="1">
    <source>
        <dbReference type="SAM" id="MobiDB-lite"/>
    </source>
</evidence>
<keyword evidence="2" id="KW-1133">Transmembrane helix</keyword>
<dbReference type="HOGENOM" id="CLU_335256_0_0_1"/>